<dbReference type="Gene3D" id="1.10.10.10">
    <property type="entry name" value="Winged helix-like DNA-binding domain superfamily/Winged helix DNA-binding domain"/>
    <property type="match status" value="1"/>
</dbReference>
<dbReference type="Pfam" id="PF04695">
    <property type="entry name" value="Pex14_N"/>
    <property type="match status" value="1"/>
</dbReference>
<reference evidence="13" key="1">
    <citation type="submission" date="2019-01" db="EMBL/GenBank/DDBJ databases">
        <title>Draft genome sequences of three monokaryotic isolates of the white-rot basidiomycete fungus Dichomitus squalens.</title>
        <authorList>
            <consortium name="DOE Joint Genome Institute"/>
            <person name="Lopez S.C."/>
            <person name="Andreopoulos B."/>
            <person name="Pangilinan J."/>
            <person name="Lipzen A."/>
            <person name="Riley R."/>
            <person name="Ahrendt S."/>
            <person name="Ng V."/>
            <person name="Barry K."/>
            <person name="Daum C."/>
            <person name="Grigoriev I.V."/>
            <person name="Hilden K.S."/>
            <person name="Makela M.R."/>
            <person name="de Vries R.P."/>
        </authorList>
    </citation>
    <scope>NUCLEOTIDE SEQUENCE [LARGE SCALE GENOMIC DNA]</scope>
    <source>
        <strain evidence="13">OM18370.1</strain>
    </source>
</reference>
<comment type="subcellular location">
    <subcellularLocation>
        <location evidence="9">Peroxisome membrane</location>
    </subcellularLocation>
</comment>
<evidence type="ECO:0000256" key="4">
    <source>
        <dbReference type="ARBA" id="ARBA00023010"/>
    </source>
</evidence>
<feature type="coiled-coil region" evidence="10">
    <location>
        <begin position="128"/>
        <end position="230"/>
    </location>
</feature>
<evidence type="ECO:0000256" key="11">
    <source>
        <dbReference type="SAM" id="MobiDB-lite"/>
    </source>
</evidence>
<feature type="domain" description="GRIP" evidence="12">
    <location>
        <begin position="1063"/>
        <end position="1111"/>
    </location>
</feature>
<feature type="region of interest" description="Disordered" evidence="11">
    <location>
        <begin position="1024"/>
        <end position="1066"/>
    </location>
</feature>
<dbReference type="GO" id="GO:0005778">
    <property type="term" value="C:peroxisomal membrane"/>
    <property type="evidence" value="ECO:0007669"/>
    <property type="project" value="UniProtKB-SubCell"/>
</dbReference>
<dbReference type="GO" id="GO:1990429">
    <property type="term" value="C:peroxisomal importomer complex"/>
    <property type="evidence" value="ECO:0007669"/>
    <property type="project" value="TreeGrafter"/>
</dbReference>
<dbReference type="PANTHER" id="PTHR23058">
    <property type="entry name" value="PEROXISOMAL MEMBRANE PROTEIN PEX14"/>
    <property type="match status" value="1"/>
</dbReference>
<dbReference type="Gene3D" id="1.10.220.60">
    <property type="entry name" value="GRIP domain"/>
    <property type="match status" value="1"/>
</dbReference>
<feature type="compositionally biased region" description="Low complexity" evidence="11">
    <location>
        <begin position="622"/>
        <end position="632"/>
    </location>
</feature>
<evidence type="ECO:0000313" key="13">
    <source>
        <dbReference type="EMBL" id="TBU34549.1"/>
    </source>
</evidence>
<keyword evidence="10" id="KW-0175">Coiled coil</keyword>
<feature type="region of interest" description="Disordered" evidence="11">
    <location>
        <begin position="261"/>
        <end position="455"/>
    </location>
</feature>
<sequence length="1112" mass="122583">MATPDRQELIRNAVSFLVDPKAQAAPLAQRVQFLEAKGLTGPEIEEAMRQAAANHTAPQAYGPSAYSPTYGPMPYNAIQPLPPQWDWRDYFITAVVSGTIAYGAAALFRKYVSPHLKPPSATAYEQDKDAMTAQFDAAEALLKEIQAETTAVRAAVEEQNEKVAKVTKEVDSVVKDMRDGEARTRDEMREIREEVNNVREMLPKMIEKNKESHNQSLAELQQELKSLKALLLSRGPGISTGPSTPILPGKPSIPAWQLAGGLASQVSTPSTPPPSVISPNSPLQSPTTENPLAGSVTARTTSSSPPPISSNAPAVSKDGEEATPAKEDNPPPVEASALAPSVEPPSSVAESAPGSQDDTIVAEVVSAPQAQENGVEVDEAISASAVTQESSTPAQPVSENSPFPPAEESEASDIGSPLGVPSDAQDAPVEVSAEAGPAVDLLADEPLAEDPLSTANGNAAAEAPANVVNGGKPLEPAISVEEVLEIRSETPRPATPNGKISDGVDVEALQKRLKLVEQRFTDVSTSFKRLQAEKLAADRVLRELTSVESVTEVDALRDFLQNMSFKTEMAQDEIRRLTGKLTRQDERIEELRDIHRLESKSQIDQIDQLKAQVEEAEKLLKASQSSTAQAEQESAKRKAEIDKLQSELDKAKNDAKEEEEKRTKAIALLKTVRQKLVKAEKERDDAVKEVNTLKETEKGEREKEKAERAKLQAEIQKVNEEREMAVQGLRAQFDREVTALKEKHEKELATLRGQYELEAITAKTTHVREIENKKSRIADLESTVRALSREKDELFDQVQLRQAELESSQSLLESLQGQNTELQFQLREANDRVALLQEEFSDIRHEQDMKVASSGPSAEEITRLLAAAESKYETKLSDLRKRLAEAERERDEGEARWSKTLTERAREVELLKAQISSSQQSKDEENQGVQALEKEIESLKSEIRSYQMQITDLHSQLQKAAEVEATAKDQLAELSAKTANLQQFADESKNREAQLRSQNKTLREELRKVQSSVALLEKQRGPGVGYWASRNESTSELRSPTSSVSELPSRETPERAGTPSAQSSDEEVNFEYLRNVILQFLEHKEMRPHLVRILSTILRFTPQETRRLIAKV</sequence>
<gene>
    <name evidence="13" type="ORF">BD311DRAFT_784159</name>
</gene>
<dbReference type="PANTHER" id="PTHR23058:SF0">
    <property type="entry name" value="PEROXISOMAL MEMBRANE PROTEIN PEX14"/>
    <property type="match status" value="1"/>
</dbReference>
<dbReference type="GO" id="GO:0016560">
    <property type="term" value="P:protein import into peroxisome matrix, docking"/>
    <property type="evidence" value="ECO:0007669"/>
    <property type="project" value="InterPro"/>
</dbReference>
<feature type="coiled-coil region" evidence="10">
    <location>
        <begin position="770"/>
        <end position="896"/>
    </location>
</feature>
<evidence type="ECO:0000256" key="7">
    <source>
        <dbReference type="ARBA" id="ARBA00029502"/>
    </source>
</evidence>
<evidence type="ECO:0000256" key="9">
    <source>
        <dbReference type="ARBA" id="ARBA00046271"/>
    </source>
</evidence>
<keyword evidence="6" id="KW-0576">Peroxisome</keyword>
<feature type="compositionally biased region" description="Polar residues" evidence="11">
    <location>
        <begin position="384"/>
        <end position="401"/>
    </location>
</feature>
<evidence type="ECO:0000256" key="2">
    <source>
        <dbReference type="ARBA" id="ARBA00022448"/>
    </source>
</evidence>
<keyword evidence="2" id="KW-0813">Transport</keyword>
<proteinExistence type="inferred from homology"/>
<keyword evidence="3" id="KW-0653">Protein transport</keyword>
<evidence type="ECO:0000256" key="8">
    <source>
        <dbReference type="ARBA" id="ARBA00029691"/>
    </source>
</evidence>
<feature type="region of interest" description="Disordered" evidence="11">
    <location>
        <begin position="622"/>
        <end position="641"/>
    </location>
</feature>
<dbReference type="InterPro" id="IPR006785">
    <property type="entry name" value="Pex14_N"/>
</dbReference>
<feature type="compositionally biased region" description="Polar residues" evidence="11">
    <location>
        <begin position="1030"/>
        <end position="1046"/>
    </location>
</feature>
<accession>A0A4Q9N233</accession>
<feature type="compositionally biased region" description="Basic and acidic residues" evidence="11">
    <location>
        <begin position="317"/>
        <end position="329"/>
    </location>
</feature>
<evidence type="ECO:0000256" key="6">
    <source>
        <dbReference type="ARBA" id="ARBA00023140"/>
    </source>
</evidence>
<feature type="compositionally biased region" description="Low complexity" evidence="11">
    <location>
        <begin position="334"/>
        <end position="353"/>
    </location>
</feature>
<dbReference type="EMBL" id="ML143388">
    <property type="protein sequence ID" value="TBU34549.1"/>
    <property type="molecule type" value="Genomic_DNA"/>
</dbReference>
<protein>
    <recommendedName>
        <fullName evidence="7">Peroxisomal membrane protein PEX14</fullName>
    </recommendedName>
    <alternativeName>
        <fullName evidence="8">Peroxin-14</fullName>
    </alternativeName>
</protein>
<keyword evidence="4" id="KW-0811">Translocation</keyword>
<dbReference type="OrthoDB" id="1926336at2759"/>
<name>A0A4Q9N233_9APHY</name>
<dbReference type="PROSITE" id="PS50913">
    <property type="entry name" value="GRIP"/>
    <property type="match status" value="1"/>
</dbReference>
<dbReference type="InterPro" id="IPR036388">
    <property type="entry name" value="WH-like_DNA-bd_sf"/>
</dbReference>
<evidence type="ECO:0000256" key="5">
    <source>
        <dbReference type="ARBA" id="ARBA00023136"/>
    </source>
</evidence>
<dbReference type="InterPro" id="IPR000237">
    <property type="entry name" value="GRIP_dom"/>
</dbReference>
<dbReference type="Pfam" id="PF01465">
    <property type="entry name" value="GRIP"/>
    <property type="match status" value="1"/>
</dbReference>
<feature type="coiled-coil region" evidence="10">
    <location>
        <begin position="922"/>
        <end position="1019"/>
    </location>
</feature>
<evidence type="ECO:0000256" key="3">
    <source>
        <dbReference type="ARBA" id="ARBA00022927"/>
    </source>
</evidence>
<dbReference type="SMART" id="SM00755">
    <property type="entry name" value="Grip"/>
    <property type="match status" value="1"/>
</dbReference>
<evidence type="ECO:0000256" key="1">
    <source>
        <dbReference type="ARBA" id="ARBA00005443"/>
    </source>
</evidence>
<comment type="similarity">
    <text evidence="1">Belongs to the peroxin-14 family.</text>
</comment>
<dbReference type="InterPro" id="IPR025655">
    <property type="entry name" value="PEX14"/>
</dbReference>
<keyword evidence="5" id="KW-0472">Membrane</keyword>
<dbReference type="Proteomes" id="UP000292957">
    <property type="component" value="Unassembled WGS sequence"/>
</dbReference>
<feature type="compositionally biased region" description="Low complexity" evidence="11">
    <location>
        <begin position="295"/>
        <end position="316"/>
    </location>
</feature>
<dbReference type="GO" id="GO:0005102">
    <property type="term" value="F:signaling receptor binding"/>
    <property type="evidence" value="ECO:0007669"/>
    <property type="project" value="TreeGrafter"/>
</dbReference>
<evidence type="ECO:0000256" key="10">
    <source>
        <dbReference type="SAM" id="Coils"/>
    </source>
</evidence>
<evidence type="ECO:0000259" key="12">
    <source>
        <dbReference type="PROSITE" id="PS50913"/>
    </source>
</evidence>
<organism evidence="13">
    <name type="scientific">Dichomitus squalens</name>
    <dbReference type="NCBI Taxonomy" id="114155"/>
    <lineage>
        <taxon>Eukaryota</taxon>
        <taxon>Fungi</taxon>
        <taxon>Dikarya</taxon>
        <taxon>Basidiomycota</taxon>
        <taxon>Agaricomycotina</taxon>
        <taxon>Agaricomycetes</taxon>
        <taxon>Polyporales</taxon>
        <taxon>Polyporaceae</taxon>
        <taxon>Dichomitus</taxon>
    </lineage>
</organism>
<dbReference type="AlphaFoldDB" id="A0A4Q9N233"/>